<feature type="domain" description="Major facilitator superfamily (MFS) profile" evidence="6">
    <location>
        <begin position="27"/>
        <end position="435"/>
    </location>
</feature>
<evidence type="ECO:0000256" key="2">
    <source>
        <dbReference type="ARBA" id="ARBA00022692"/>
    </source>
</evidence>
<name>A0A8S4F1J7_PLUXY</name>
<evidence type="ECO:0000259" key="6">
    <source>
        <dbReference type="PROSITE" id="PS50850"/>
    </source>
</evidence>
<feature type="transmembrane region" description="Helical" evidence="5">
    <location>
        <begin position="290"/>
        <end position="311"/>
    </location>
</feature>
<feature type="transmembrane region" description="Helical" evidence="5">
    <location>
        <begin position="409"/>
        <end position="430"/>
    </location>
</feature>
<sequence>MDANKSLKAAEQLPNENDTKLYKRRWYILALYVGYMLCNSSQWLQYSIIPNVVKKFYGINNWYVNLTSLVMMACYLPLALPAANLMDRISLRWTAILGSLGTAIGSWIKVFSAQPHLFYLTLTGQTVVAIAQVLMLSVPQKLSSIWFGEREVSSACSIGVFGFQLGIVVGFFLPPVLVKNHEDISQIGDDLYKMFIYFAVAATVLALLVIFTFQAQPKIPPTLSQVKKRTQGSEETNSYVATLKRLFMQRHLTALFITTGINNGCFNGLSTLLSQIFLEYYPGQEEDAGSIGVTMVIFGMMASVTFGFILDRTKKFKFILVFIFYMSAVAMATFTCLLVFTSSVWIMYLAAAFVGTFLCGFTAVSFDVATELTYPESELIVGTIMNMMSLLFTFAATLLFGYINESFGYLYGNIGFVVTLFVGATCSLPIRYELKRTTAQRVQLNKEILPEERGLIK</sequence>
<dbReference type="Gene3D" id="1.20.1250.20">
    <property type="entry name" value="MFS general substrate transporter like domains"/>
    <property type="match status" value="1"/>
</dbReference>
<feature type="transmembrane region" description="Helical" evidence="5">
    <location>
        <begin position="318"/>
        <end position="340"/>
    </location>
</feature>
<dbReference type="PANTHER" id="PTHR10924:SF4">
    <property type="entry name" value="GH15861P"/>
    <property type="match status" value="1"/>
</dbReference>
<dbReference type="PANTHER" id="PTHR10924">
    <property type="entry name" value="MAJOR FACILITATOR SUPERFAMILY PROTEIN-RELATED"/>
    <property type="match status" value="1"/>
</dbReference>
<dbReference type="EMBL" id="CAJHNJ030000026">
    <property type="protein sequence ID" value="CAG9122274.1"/>
    <property type="molecule type" value="Genomic_DNA"/>
</dbReference>
<accession>A0A8S4F1J7</accession>
<dbReference type="SUPFAM" id="SSF103473">
    <property type="entry name" value="MFS general substrate transporter"/>
    <property type="match status" value="1"/>
</dbReference>
<dbReference type="PROSITE" id="PS50850">
    <property type="entry name" value="MFS"/>
    <property type="match status" value="1"/>
</dbReference>
<evidence type="ECO:0000313" key="8">
    <source>
        <dbReference type="Proteomes" id="UP000653454"/>
    </source>
</evidence>
<keyword evidence="3 5" id="KW-1133">Transmembrane helix</keyword>
<comment type="subcellular location">
    <subcellularLocation>
        <location evidence="1">Membrane</location>
        <topology evidence="1">Multi-pass membrane protein</topology>
    </subcellularLocation>
</comment>
<evidence type="ECO:0000256" key="3">
    <source>
        <dbReference type="ARBA" id="ARBA00022989"/>
    </source>
</evidence>
<evidence type="ECO:0000313" key="7">
    <source>
        <dbReference type="EMBL" id="CAG9122274.1"/>
    </source>
</evidence>
<feature type="transmembrane region" description="Helical" evidence="5">
    <location>
        <begin position="252"/>
        <end position="278"/>
    </location>
</feature>
<feature type="transmembrane region" description="Helical" evidence="5">
    <location>
        <begin position="194"/>
        <end position="213"/>
    </location>
</feature>
<keyword evidence="4 5" id="KW-0472">Membrane</keyword>
<feature type="transmembrane region" description="Helical" evidence="5">
    <location>
        <begin position="346"/>
        <end position="367"/>
    </location>
</feature>
<dbReference type="GO" id="GO:0097037">
    <property type="term" value="P:heme export"/>
    <property type="evidence" value="ECO:0007669"/>
    <property type="project" value="TreeGrafter"/>
</dbReference>
<feature type="transmembrane region" description="Helical" evidence="5">
    <location>
        <begin position="379"/>
        <end position="403"/>
    </location>
</feature>
<evidence type="ECO:0000256" key="5">
    <source>
        <dbReference type="SAM" id="Phobius"/>
    </source>
</evidence>
<feature type="transmembrane region" description="Helical" evidence="5">
    <location>
        <begin position="26"/>
        <end position="46"/>
    </location>
</feature>
<feature type="transmembrane region" description="Helical" evidence="5">
    <location>
        <begin position="93"/>
        <end position="111"/>
    </location>
</feature>
<dbReference type="InterPro" id="IPR020846">
    <property type="entry name" value="MFS_dom"/>
</dbReference>
<dbReference type="GO" id="GO:0020037">
    <property type="term" value="F:heme binding"/>
    <property type="evidence" value="ECO:0007669"/>
    <property type="project" value="TreeGrafter"/>
</dbReference>
<gene>
    <name evidence="7" type="ORF">PLXY2_LOCUS7529</name>
</gene>
<dbReference type="Pfam" id="PF07690">
    <property type="entry name" value="MFS_1"/>
    <property type="match status" value="1"/>
</dbReference>
<keyword evidence="8" id="KW-1185">Reference proteome</keyword>
<reference evidence="7" key="1">
    <citation type="submission" date="2020-11" db="EMBL/GenBank/DDBJ databases">
        <authorList>
            <person name="Whiteford S."/>
        </authorList>
    </citation>
    <scope>NUCLEOTIDE SEQUENCE</scope>
</reference>
<dbReference type="AlphaFoldDB" id="A0A8S4F1J7"/>
<evidence type="ECO:0000256" key="1">
    <source>
        <dbReference type="ARBA" id="ARBA00004141"/>
    </source>
</evidence>
<feature type="transmembrane region" description="Helical" evidence="5">
    <location>
        <begin position="66"/>
        <end position="86"/>
    </location>
</feature>
<dbReference type="InterPro" id="IPR011701">
    <property type="entry name" value="MFS"/>
</dbReference>
<feature type="transmembrane region" description="Helical" evidence="5">
    <location>
        <begin position="151"/>
        <end position="174"/>
    </location>
</feature>
<dbReference type="GO" id="GO:0016020">
    <property type="term" value="C:membrane"/>
    <property type="evidence" value="ECO:0007669"/>
    <property type="project" value="UniProtKB-SubCell"/>
</dbReference>
<dbReference type="GO" id="GO:0015232">
    <property type="term" value="F:heme transmembrane transporter activity"/>
    <property type="evidence" value="ECO:0007669"/>
    <property type="project" value="TreeGrafter"/>
</dbReference>
<evidence type="ECO:0000256" key="4">
    <source>
        <dbReference type="ARBA" id="ARBA00023136"/>
    </source>
</evidence>
<protein>
    <submittedName>
        <fullName evidence="7">(diamondback moth) hypothetical protein</fullName>
    </submittedName>
</protein>
<proteinExistence type="predicted"/>
<keyword evidence="2 5" id="KW-0812">Transmembrane</keyword>
<organism evidence="7 8">
    <name type="scientific">Plutella xylostella</name>
    <name type="common">Diamondback moth</name>
    <name type="synonym">Plutella maculipennis</name>
    <dbReference type="NCBI Taxonomy" id="51655"/>
    <lineage>
        <taxon>Eukaryota</taxon>
        <taxon>Metazoa</taxon>
        <taxon>Ecdysozoa</taxon>
        <taxon>Arthropoda</taxon>
        <taxon>Hexapoda</taxon>
        <taxon>Insecta</taxon>
        <taxon>Pterygota</taxon>
        <taxon>Neoptera</taxon>
        <taxon>Endopterygota</taxon>
        <taxon>Lepidoptera</taxon>
        <taxon>Glossata</taxon>
        <taxon>Ditrysia</taxon>
        <taxon>Yponomeutoidea</taxon>
        <taxon>Plutellidae</taxon>
        <taxon>Plutella</taxon>
    </lineage>
</organism>
<comment type="caution">
    <text evidence="7">The sequence shown here is derived from an EMBL/GenBank/DDBJ whole genome shotgun (WGS) entry which is preliminary data.</text>
</comment>
<dbReference type="Proteomes" id="UP000653454">
    <property type="component" value="Unassembled WGS sequence"/>
</dbReference>
<dbReference type="InterPro" id="IPR036259">
    <property type="entry name" value="MFS_trans_sf"/>
</dbReference>
<dbReference type="InterPro" id="IPR049680">
    <property type="entry name" value="FLVCR1-2_SLC49-like"/>
</dbReference>
<feature type="transmembrane region" description="Helical" evidence="5">
    <location>
        <begin position="117"/>
        <end position="139"/>
    </location>
</feature>